<dbReference type="NCBIfam" id="TIGR00125">
    <property type="entry name" value="cyt_tran_rel"/>
    <property type="match status" value="1"/>
</dbReference>
<dbReference type="GO" id="GO:0016773">
    <property type="term" value="F:phosphotransferase activity, alcohol group as acceptor"/>
    <property type="evidence" value="ECO:0007669"/>
    <property type="project" value="InterPro"/>
</dbReference>
<dbReference type="EMBL" id="BQKE01000001">
    <property type="protein sequence ID" value="GJM62247.1"/>
    <property type="molecule type" value="Genomic_DNA"/>
</dbReference>
<dbReference type="InterPro" id="IPR011914">
    <property type="entry name" value="RfaE_dom_II"/>
</dbReference>
<dbReference type="GO" id="GO:0005524">
    <property type="term" value="F:ATP binding"/>
    <property type="evidence" value="ECO:0007669"/>
    <property type="project" value="UniProtKB-KW"/>
</dbReference>
<keyword evidence="4" id="KW-0547">Nucleotide-binding</keyword>
<evidence type="ECO:0000259" key="8">
    <source>
        <dbReference type="Pfam" id="PF01467"/>
    </source>
</evidence>
<dbReference type="GO" id="GO:0005975">
    <property type="term" value="P:carbohydrate metabolic process"/>
    <property type="evidence" value="ECO:0007669"/>
    <property type="project" value="InterPro"/>
</dbReference>
<dbReference type="InterPro" id="IPR050385">
    <property type="entry name" value="Archaeal_FAD_synthase"/>
</dbReference>
<evidence type="ECO:0000256" key="4">
    <source>
        <dbReference type="ARBA" id="ARBA00022741"/>
    </source>
</evidence>
<reference evidence="9 10" key="1">
    <citation type="submission" date="2021-12" db="EMBL/GenBank/DDBJ databases">
        <title>Genome sequencing of bacteria with rrn-lacking chromosome and rrn-plasmid.</title>
        <authorList>
            <person name="Anda M."/>
            <person name="Iwasaki W."/>
        </authorList>
    </citation>
    <scope>NUCLEOTIDE SEQUENCE [LARGE SCALE GENOMIC DNA]</scope>
    <source>
        <strain evidence="9 10">NBRC 15940</strain>
    </source>
</reference>
<comment type="catalytic activity">
    <reaction evidence="7">
        <text>D-glycero-beta-D-manno-heptose 1-phosphate + ATP + H(+) = ADP-D-glycero-beta-D-manno-heptose + diphosphate</text>
        <dbReference type="Rhea" id="RHEA:27465"/>
        <dbReference type="ChEBI" id="CHEBI:15378"/>
        <dbReference type="ChEBI" id="CHEBI:30616"/>
        <dbReference type="ChEBI" id="CHEBI:33019"/>
        <dbReference type="ChEBI" id="CHEBI:59967"/>
        <dbReference type="ChEBI" id="CHEBI:61593"/>
        <dbReference type="EC" id="2.7.7.70"/>
    </reaction>
</comment>
<dbReference type="Gene3D" id="3.40.50.620">
    <property type="entry name" value="HUPs"/>
    <property type="match status" value="1"/>
</dbReference>
<dbReference type="InterPro" id="IPR004821">
    <property type="entry name" value="Cyt_trans-like"/>
</dbReference>
<evidence type="ECO:0000256" key="5">
    <source>
        <dbReference type="ARBA" id="ARBA00022840"/>
    </source>
</evidence>
<evidence type="ECO:0000256" key="3">
    <source>
        <dbReference type="ARBA" id="ARBA00022695"/>
    </source>
</evidence>
<dbReference type="EC" id="2.7.7.70" evidence="1"/>
<dbReference type="Proteomes" id="UP001310022">
    <property type="component" value="Unassembled WGS sequence"/>
</dbReference>
<keyword evidence="3 9" id="KW-0548">Nucleotidyltransferase</keyword>
<evidence type="ECO:0000256" key="7">
    <source>
        <dbReference type="ARBA" id="ARBA00047428"/>
    </source>
</evidence>
<keyword evidence="2" id="KW-0808">Transferase</keyword>
<dbReference type="PANTHER" id="PTHR43793:SF2">
    <property type="entry name" value="BIFUNCTIONAL PROTEIN HLDE"/>
    <property type="match status" value="1"/>
</dbReference>
<dbReference type="NCBIfam" id="TIGR02199">
    <property type="entry name" value="rfaE_dom_II"/>
    <property type="match status" value="1"/>
</dbReference>
<keyword evidence="5" id="KW-0067">ATP-binding</keyword>
<comment type="caution">
    <text evidence="9">The sequence shown here is derived from an EMBL/GenBank/DDBJ whole genome shotgun (WGS) entry which is preliminary data.</text>
</comment>
<gene>
    <name evidence="9" type="ORF">PEDI_27990</name>
</gene>
<dbReference type="InterPro" id="IPR014729">
    <property type="entry name" value="Rossmann-like_a/b/a_fold"/>
</dbReference>
<dbReference type="Pfam" id="PF01467">
    <property type="entry name" value="CTP_transf_like"/>
    <property type="match status" value="1"/>
</dbReference>
<proteinExistence type="predicted"/>
<evidence type="ECO:0000313" key="10">
    <source>
        <dbReference type="Proteomes" id="UP001310022"/>
    </source>
</evidence>
<dbReference type="GO" id="GO:0016779">
    <property type="term" value="F:nucleotidyltransferase activity"/>
    <property type="evidence" value="ECO:0007669"/>
    <property type="project" value="UniProtKB-KW"/>
</dbReference>
<dbReference type="PANTHER" id="PTHR43793">
    <property type="entry name" value="FAD SYNTHASE"/>
    <property type="match status" value="1"/>
</dbReference>
<name>A0AAN5AKW9_9BACT</name>
<dbReference type="RefSeq" id="WP_072159121.1">
    <property type="nucleotide sequence ID" value="NZ_BQKE01000001.1"/>
</dbReference>
<evidence type="ECO:0000313" key="9">
    <source>
        <dbReference type="EMBL" id="GJM62247.1"/>
    </source>
</evidence>
<evidence type="ECO:0000256" key="2">
    <source>
        <dbReference type="ARBA" id="ARBA00022679"/>
    </source>
</evidence>
<evidence type="ECO:0000256" key="6">
    <source>
        <dbReference type="ARBA" id="ARBA00023277"/>
    </source>
</evidence>
<organism evidence="9 10">
    <name type="scientific">Persicobacter diffluens</name>
    <dbReference type="NCBI Taxonomy" id="981"/>
    <lineage>
        <taxon>Bacteria</taxon>
        <taxon>Pseudomonadati</taxon>
        <taxon>Bacteroidota</taxon>
        <taxon>Cytophagia</taxon>
        <taxon>Cytophagales</taxon>
        <taxon>Persicobacteraceae</taxon>
        <taxon>Persicobacter</taxon>
    </lineage>
</organism>
<dbReference type="AlphaFoldDB" id="A0AAN5AKW9"/>
<protein>
    <recommendedName>
        <fullName evidence="1">D-glycero-beta-D-manno-heptose 1-phosphate adenylyltransferase</fullName>
        <ecNumber evidence="1">2.7.7.70</ecNumber>
    </recommendedName>
</protein>
<dbReference type="SUPFAM" id="SSF52374">
    <property type="entry name" value="Nucleotidylyl transferase"/>
    <property type="match status" value="1"/>
</dbReference>
<keyword evidence="6" id="KW-0119">Carbohydrate metabolism</keyword>
<feature type="domain" description="Cytidyltransferase-like" evidence="8">
    <location>
        <begin position="32"/>
        <end position="121"/>
    </location>
</feature>
<keyword evidence="10" id="KW-1185">Reference proteome</keyword>
<evidence type="ECO:0000256" key="1">
    <source>
        <dbReference type="ARBA" id="ARBA00012519"/>
    </source>
</evidence>
<accession>A0AAN5AKW9</accession>
<sequence>MKTTADKIISWSDIDQTMDAYRQKGEKIVFSNGCFDILHLGHIDYLEKSRQKGDRLVIGLNTDASVQKLKGPERPINNEYSRARMLAALAFVDNVILFGEQTPLKLIETVKPDILVKGNDYSVENIVGAPFVLENGGSVETVDLVDGFSTTNIIDKIKKFG</sequence>